<dbReference type="EMBL" id="QNQU01000010">
    <property type="protein sequence ID" value="RBQ06718.1"/>
    <property type="molecule type" value="Genomic_DNA"/>
</dbReference>
<gene>
    <name evidence="1" type="ORF">DRW42_13115</name>
</gene>
<organism evidence="1 2">
    <name type="scientific">Pedobacter miscanthi</name>
    <dbReference type="NCBI Taxonomy" id="2259170"/>
    <lineage>
        <taxon>Bacteria</taxon>
        <taxon>Pseudomonadati</taxon>
        <taxon>Bacteroidota</taxon>
        <taxon>Sphingobacteriia</taxon>
        <taxon>Sphingobacteriales</taxon>
        <taxon>Sphingobacteriaceae</taxon>
        <taxon>Pedobacter</taxon>
    </lineage>
</organism>
<dbReference type="SUPFAM" id="SSF52540">
    <property type="entry name" value="P-loop containing nucleoside triphosphate hydrolases"/>
    <property type="match status" value="1"/>
</dbReference>
<dbReference type="OrthoDB" id="8450256at2"/>
<accession>A0A366KYQ5</accession>
<comment type="caution">
    <text evidence="1">The sequence shown here is derived from an EMBL/GenBank/DDBJ whole genome shotgun (WGS) entry which is preliminary data.</text>
</comment>
<dbReference type="Gene3D" id="3.40.50.300">
    <property type="entry name" value="P-loop containing nucleotide triphosphate hydrolases"/>
    <property type="match status" value="1"/>
</dbReference>
<dbReference type="Proteomes" id="UP000252081">
    <property type="component" value="Unassembled WGS sequence"/>
</dbReference>
<reference evidence="1 2" key="1">
    <citation type="submission" date="2018-07" db="EMBL/GenBank/DDBJ databases">
        <title>A draft genome of a endophytic bacteria, a new species of Pedobacter.</title>
        <authorList>
            <person name="Zhang Z.D."/>
            <person name="Chen Z.J."/>
        </authorList>
    </citation>
    <scope>NUCLEOTIDE SEQUENCE [LARGE SCALE GENOMIC DNA]</scope>
    <source>
        <strain evidence="1 2">RS10</strain>
    </source>
</reference>
<keyword evidence="2" id="KW-1185">Reference proteome</keyword>
<evidence type="ECO:0000313" key="2">
    <source>
        <dbReference type="Proteomes" id="UP000252081"/>
    </source>
</evidence>
<protein>
    <submittedName>
        <fullName evidence="1">Uncharacterized protein</fullName>
    </submittedName>
</protein>
<proteinExistence type="predicted"/>
<dbReference type="InterPro" id="IPR027417">
    <property type="entry name" value="P-loop_NTPase"/>
</dbReference>
<sequence>MSFIKKGGAFEQLAKDFLERILSELGYEIVRSRTQYSGTQDGYDNLLEVVDGDRVSRRIYVECKDYSSKLIFADAVEKIPHIVSTHDQIDLLLFISPFVDFANTNEETKLEGFFQAIASKCPVDFLTPNAYIKEYFALYPDLYRVVYKSDVQAVEGEERAKWLRKFEKLIFSDKRLKKVVIREGDRGKYIGQLKKNNFHIDRTVRRQFEHSPFYWEEIEQAMRIEAALSSSKWGVVMLGNPGYGKTNELEQLAVRLWEDEVARAWMPKYEHLRDFHSATLIEELLPPDFEHLNPLLLILDGIDEVHDITDFTNKLRRFSSTHENLLDAGSLKILISCRTNIYLRYIKSIQGLDTVFLNGVTEGGAIRFLYQKYDIDPRKKKKFDYWRYRDILENPFYLELIGQSFVREKKVDLSRAKLIEDYLERRLKEDFTEKHRNDLTFSSEEQLGIATRIAVAMEAMQRSELKENEIWSLSNSGNIFFKNPFLEQNPSGTWSFEHKNIQEYLTARFLSKLSFEEIIAFIAIGENFEQVHPSWHNVISFLLNIEFDKEVYAALVQWLSENDAELLFEAKAALIPEPSRNMAFQAFFQDRVLENKLWIDDLTPMAEFGDTNANVEYLIAVLRDRELNLRSRISASSLLKEMAKSKAYHLQIGEVVLQVVDEFKRDQVLVNLLENVLGLMLELPEPFLASLFTTVIAELAGFDQREVVRPLLNGINGENLHLYLAYVLEILSKAIKEKPWNYSSKTGTLISTKEKIFDIFCLVKDPLLLLKVFSFLIERFNNYELKEKLFVSFLEHAGPIFAANVALIGNELVDVLTLAAGRDRIRYMQEGPLIAMIKACKLELQLYQRMVASAINYPPLAYFLAAMPHAEGFDCIVDGYKRGLLNQEFINRYRNLISHQHVDLAIRFESLMETQTSHRFEDHIDKEKNQELRLWHQNREQRELDLRFDLPELLLQMQRIYELAGVTRLSKQRMEKFTDRYYREHDLEREINPYSKQLLRELIANEYKGRKMLAVADLKQALLANELNRMEDISQVLPAKEGSRKVARPEQRATVLEWCLANQSCAFDYYQGNFADHDGSAALTGKLIFKFQRYFKFVELDQRLLLEMIWEGMDHEKINLDYMEGVVSSEEIHQYFLVLLEGQTLNLRGRFMLLQYFRENGLSSTNYEPGLKEEVITALNQQSDYLPKQVIREFFAADEEYLKRLLEIFGFDTRHQYFLSFLLGLLTETAGEEYVSLFISDHYEQLAKLGLMSEKEMIQMLIKNNSPLAFKKLSLMMQQPYNGEAVISGYNSSWKNFSNKDAVDDILNIIEAGQHGMVSPGLFDRKTSSFMRMATETLLSIANAHDAASCTAIMGSFTARNFSMDLDDDVFYLNNFKKDMQECFCKHISRPFSLAQAALMLDKYRFDLI</sequence>
<dbReference type="RefSeq" id="WP_113949281.1">
    <property type="nucleotide sequence ID" value="NZ_QNQU01000010.1"/>
</dbReference>
<evidence type="ECO:0000313" key="1">
    <source>
        <dbReference type="EMBL" id="RBQ06718.1"/>
    </source>
</evidence>
<name>A0A366KYQ5_9SPHI</name>